<organism evidence="4 5">
    <name type="scientific">Corynebacterium freneyi</name>
    <dbReference type="NCBI Taxonomy" id="134034"/>
    <lineage>
        <taxon>Bacteria</taxon>
        <taxon>Bacillati</taxon>
        <taxon>Actinomycetota</taxon>
        <taxon>Actinomycetes</taxon>
        <taxon>Mycobacteriales</taxon>
        <taxon>Corynebacteriaceae</taxon>
        <taxon>Corynebacterium</taxon>
    </lineage>
</organism>
<dbReference type="RefSeq" id="WP_209654161.1">
    <property type="nucleotide sequence ID" value="NZ_CP047357.1"/>
</dbReference>
<keyword evidence="2" id="KW-0812">Transmembrane</keyword>
<keyword evidence="5" id="KW-1185">Reference proteome</keyword>
<proteinExistence type="predicted"/>
<protein>
    <recommendedName>
        <fullName evidence="3">DUF1707 domain-containing protein</fullName>
    </recommendedName>
</protein>
<dbReference type="Proteomes" id="UP001519305">
    <property type="component" value="Unassembled WGS sequence"/>
</dbReference>
<evidence type="ECO:0000256" key="1">
    <source>
        <dbReference type="SAM" id="MobiDB-lite"/>
    </source>
</evidence>
<accession>A0ABS4UAA5</accession>
<feature type="region of interest" description="Disordered" evidence="1">
    <location>
        <begin position="1"/>
        <end position="22"/>
    </location>
</feature>
<keyword evidence="2" id="KW-1133">Transmembrane helix</keyword>
<evidence type="ECO:0000259" key="3">
    <source>
        <dbReference type="Pfam" id="PF08044"/>
    </source>
</evidence>
<name>A0ABS4UAA5_9CORY</name>
<evidence type="ECO:0000256" key="2">
    <source>
        <dbReference type="SAM" id="Phobius"/>
    </source>
</evidence>
<dbReference type="EMBL" id="JAGINY010000001">
    <property type="protein sequence ID" value="MBP2333481.1"/>
    <property type="molecule type" value="Genomic_DNA"/>
</dbReference>
<feature type="transmembrane region" description="Helical" evidence="2">
    <location>
        <begin position="92"/>
        <end position="111"/>
    </location>
</feature>
<evidence type="ECO:0000313" key="5">
    <source>
        <dbReference type="Proteomes" id="UP001519305"/>
    </source>
</evidence>
<sequence>MNESSRRDVQPADESPRLSDADRSAAMEALADHLAAGRLDVDEFDARSALVVAAICDVDLVPAFRGLGGPPAETAPDPEMARIRTRGRLVEGLDWFGVALAVVLGVLFMVTGWAPPAVAMVSIVVCSIGGRIVLDFGEDSEYEALKKADRRRRIERIEGADDRPAGE</sequence>
<gene>
    <name evidence="4" type="ORF">JOF33_002180</name>
</gene>
<feature type="domain" description="DUF1707" evidence="3">
    <location>
        <begin position="17"/>
        <end position="67"/>
    </location>
</feature>
<dbReference type="Pfam" id="PF08044">
    <property type="entry name" value="DUF1707"/>
    <property type="match status" value="1"/>
</dbReference>
<dbReference type="InterPro" id="IPR012551">
    <property type="entry name" value="DUF1707_SHOCT-like"/>
</dbReference>
<evidence type="ECO:0000313" key="4">
    <source>
        <dbReference type="EMBL" id="MBP2333481.1"/>
    </source>
</evidence>
<comment type="caution">
    <text evidence="4">The sequence shown here is derived from an EMBL/GenBank/DDBJ whole genome shotgun (WGS) entry which is preliminary data.</text>
</comment>
<reference evidence="4 5" key="1">
    <citation type="submission" date="2021-03" db="EMBL/GenBank/DDBJ databases">
        <title>Sequencing the genomes of 1000 actinobacteria strains.</title>
        <authorList>
            <person name="Klenk H.-P."/>
        </authorList>
    </citation>
    <scope>NUCLEOTIDE SEQUENCE [LARGE SCALE GENOMIC DNA]</scope>
    <source>
        <strain evidence="4 5">DSM 44506</strain>
    </source>
</reference>
<keyword evidence="2" id="KW-0472">Membrane</keyword>